<feature type="non-terminal residue" evidence="2">
    <location>
        <position position="63"/>
    </location>
</feature>
<keyword evidence="3" id="KW-1185">Reference proteome</keyword>
<dbReference type="OrthoDB" id="10643214at2759"/>
<dbReference type="AlphaFoldDB" id="A0A0D7AKT7"/>
<organism evidence="2 3">
    <name type="scientific">Fistulina hepatica ATCC 64428</name>
    <dbReference type="NCBI Taxonomy" id="1128425"/>
    <lineage>
        <taxon>Eukaryota</taxon>
        <taxon>Fungi</taxon>
        <taxon>Dikarya</taxon>
        <taxon>Basidiomycota</taxon>
        <taxon>Agaricomycotina</taxon>
        <taxon>Agaricomycetes</taxon>
        <taxon>Agaricomycetidae</taxon>
        <taxon>Agaricales</taxon>
        <taxon>Fistulinaceae</taxon>
        <taxon>Fistulina</taxon>
    </lineage>
</organism>
<gene>
    <name evidence="2" type="ORF">FISHEDRAFT_5622</name>
</gene>
<evidence type="ECO:0000313" key="3">
    <source>
        <dbReference type="Proteomes" id="UP000054144"/>
    </source>
</evidence>
<dbReference type="EMBL" id="KN881644">
    <property type="protein sequence ID" value="KIY52364.1"/>
    <property type="molecule type" value="Genomic_DNA"/>
</dbReference>
<feature type="non-terminal residue" evidence="2">
    <location>
        <position position="1"/>
    </location>
</feature>
<name>A0A0D7AKT7_9AGAR</name>
<evidence type="ECO:0000313" key="2">
    <source>
        <dbReference type="EMBL" id="KIY52364.1"/>
    </source>
</evidence>
<keyword evidence="1" id="KW-0732">Signal</keyword>
<evidence type="ECO:0000256" key="1">
    <source>
        <dbReference type="SAM" id="SignalP"/>
    </source>
</evidence>
<feature type="signal peptide" evidence="1">
    <location>
        <begin position="1"/>
        <end position="18"/>
    </location>
</feature>
<proteinExistence type="predicted"/>
<feature type="chain" id="PRO_5002316487" evidence="1">
    <location>
        <begin position="19"/>
        <end position="63"/>
    </location>
</feature>
<reference evidence="2 3" key="1">
    <citation type="journal article" date="2015" name="Fungal Genet. Biol.">
        <title>Evolution of novel wood decay mechanisms in Agaricales revealed by the genome sequences of Fistulina hepatica and Cylindrobasidium torrendii.</title>
        <authorList>
            <person name="Floudas D."/>
            <person name="Held B.W."/>
            <person name="Riley R."/>
            <person name="Nagy L.G."/>
            <person name="Koehler G."/>
            <person name="Ransdell A.S."/>
            <person name="Younus H."/>
            <person name="Chow J."/>
            <person name="Chiniquy J."/>
            <person name="Lipzen A."/>
            <person name="Tritt A."/>
            <person name="Sun H."/>
            <person name="Haridas S."/>
            <person name="LaButti K."/>
            <person name="Ohm R.A."/>
            <person name="Kues U."/>
            <person name="Blanchette R.A."/>
            <person name="Grigoriev I.V."/>
            <person name="Minto R.E."/>
            <person name="Hibbett D.S."/>
        </authorList>
    </citation>
    <scope>NUCLEOTIDE SEQUENCE [LARGE SCALE GENOMIC DNA]</scope>
    <source>
        <strain evidence="2 3">ATCC 64428</strain>
    </source>
</reference>
<sequence length="63" mass="6825">TLKAFGSLVALYIRFVEALPPRLSPVFLEAILHGTTAVHDVDWLSVVSPTAAQLLAAWPHSDD</sequence>
<protein>
    <submittedName>
        <fullName evidence="2">Uncharacterized protein</fullName>
    </submittedName>
</protein>
<dbReference type="Proteomes" id="UP000054144">
    <property type="component" value="Unassembled WGS sequence"/>
</dbReference>
<accession>A0A0D7AKT7</accession>